<dbReference type="EMBL" id="CAMXCT010001153">
    <property type="protein sequence ID" value="CAI3987307.1"/>
    <property type="molecule type" value="Genomic_DNA"/>
</dbReference>
<proteinExistence type="predicted"/>
<dbReference type="OrthoDB" id="436292at2759"/>
<gene>
    <name evidence="1" type="ORF">C1SCF055_LOCUS14590</name>
</gene>
<name>A0A9P1FUY3_9DINO</name>
<dbReference type="AlphaFoldDB" id="A0A9P1FUY3"/>
<protein>
    <submittedName>
        <fullName evidence="1">Uncharacterized protein</fullName>
    </submittedName>
</protein>
<organism evidence="1">
    <name type="scientific">Cladocopium goreaui</name>
    <dbReference type="NCBI Taxonomy" id="2562237"/>
    <lineage>
        <taxon>Eukaryota</taxon>
        <taxon>Sar</taxon>
        <taxon>Alveolata</taxon>
        <taxon>Dinophyceae</taxon>
        <taxon>Suessiales</taxon>
        <taxon>Symbiodiniaceae</taxon>
        <taxon>Cladocopium</taxon>
    </lineage>
</organism>
<evidence type="ECO:0000313" key="1">
    <source>
        <dbReference type="EMBL" id="CAI3987307.1"/>
    </source>
</evidence>
<keyword evidence="3" id="KW-1185">Reference proteome</keyword>
<evidence type="ECO:0000313" key="2">
    <source>
        <dbReference type="EMBL" id="CAL1140682.1"/>
    </source>
</evidence>
<reference evidence="1" key="1">
    <citation type="submission" date="2022-10" db="EMBL/GenBank/DDBJ databases">
        <authorList>
            <person name="Chen Y."/>
            <person name="Dougan E. K."/>
            <person name="Chan C."/>
            <person name="Rhodes N."/>
            <person name="Thang M."/>
        </authorList>
    </citation>
    <scope>NUCLEOTIDE SEQUENCE</scope>
</reference>
<sequence length="957" mass="107267">MGQYLWDKYGSDEGKTRFREAMEEIFNFECVAKHVGTERPVFNVPMTSMKNIFLELHTLSFAENAKYGEFGRWPATHLFKQHFPSFLENGFEAHREPLDIKFDLSTIEADKGLYQIKSFSVGYIDGQNKELRQEMLEEDEHMCKVLASMCYVKCNYKKHSTPEGFLYETLSLANRTAEKVKPSALDLLLLFRESVRLKQASANGKKAAVRDLLWGSVADYNKTIGQHRAWRVNDSTRRLIYNLLRSPKGLWDALKECYNESKPQDAALTMENMDGDFFVVGTELVDSPENWKEIQTVTADAVELWADRAMGDFEKKVGRNAPSKQKTHLGKGKLLEGILEQWKMGKGLDPTFDFRKLAFVQEACSMQHEESLVSAQSTVNNARKNSLVAAFNLFSTNLQNDWILQDKFLASAEMTSQRARSVLVHSLEKMHTTAWKLVNEYVSEVVPTWDVSAAKTAQGAEPEGEATTFAARNEPWIQATMTAFGHGVRRPENERLIAWVNYVTAGVVSGKKLVFTIEQVTQLLHSFPRTGVAVILLPNRASDLRVRPISIFFDPATTYGTREGFHSGLLVTSNDRGNYFMKMPVFKSGRKIGCSTACHSQHETSYCVSAIGEKAYSMCRAGSLKLPGFPEFEQVINDLKKNNTDLAPPDFQVCVPVPNGVAIKQNLIDYWSGQELFQVEMLDLLKKHNEKYNPHGIKRGSDPPEGAADIATEPAVKKLRIDDSVKSAEQEAKILNKHLLSCGTFKLIYGCDQDVLWVTSEGRKKDTFDVKGPVELFGFGSGDFLEGPAARDVQSDLTGRWVTFRVTSGTEACILEADRRLPDHIKKMDIFGKVTTYGAAINELENAGEVNLKLSMHSINKSDGSATLTMTSAKNVCFVLDPPKNRDGKKRKANSSAVTFGAKLSLAKLRTAENVKLCWRLRLQPSENGGKDLIPIRPVAMLTTSFEGKADEMYQLV</sequence>
<dbReference type="EMBL" id="CAMXCT020001153">
    <property type="protein sequence ID" value="CAL1140682.1"/>
    <property type="molecule type" value="Genomic_DNA"/>
</dbReference>
<dbReference type="EMBL" id="CAMXCT030001153">
    <property type="protein sequence ID" value="CAL4774619.1"/>
    <property type="molecule type" value="Genomic_DNA"/>
</dbReference>
<comment type="caution">
    <text evidence="1">The sequence shown here is derived from an EMBL/GenBank/DDBJ whole genome shotgun (WGS) entry which is preliminary data.</text>
</comment>
<reference evidence="2" key="2">
    <citation type="submission" date="2024-04" db="EMBL/GenBank/DDBJ databases">
        <authorList>
            <person name="Chen Y."/>
            <person name="Shah S."/>
            <person name="Dougan E. K."/>
            <person name="Thang M."/>
            <person name="Chan C."/>
        </authorList>
    </citation>
    <scope>NUCLEOTIDE SEQUENCE [LARGE SCALE GENOMIC DNA]</scope>
</reference>
<accession>A0A9P1FUY3</accession>
<evidence type="ECO:0000313" key="3">
    <source>
        <dbReference type="Proteomes" id="UP001152797"/>
    </source>
</evidence>
<dbReference type="Proteomes" id="UP001152797">
    <property type="component" value="Unassembled WGS sequence"/>
</dbReference>